<dbReference type="GO" id="GO:0008764">
    <property type="term" value="F:UDP-N-acetylmuramoylalanine-D-glutamate ligase activity"/>
    <property type="evidence" value="ECO:0007669"/>
    <property type="project" value="InterPro"/>
</dbReference>
<name>A0A542YJD9_9MICO</name>
<comment type="caution">
    <text evidence="4">The sequence shown here is derived from an EMBL/GenBank/DDBJ whole genome shotgun (WGS) entry which is preliminary data.</text>
</comment>
<evidence type="ECO:0000256" key="2">
    <source>
        <dbReference type="ARBA" id="ARBA00022741"/>
    </source>
</evidence>
<dbReference type="RefSeq" id="WP_141880328.1">
    <property type="nucleotide sequence ID" value="NZ_VFOM01000001.1"/>
</dbReference>
<dbReference type="Pfam" id="PF21799">
    <property type="entry name" value="MurD-like_N"/>
    <property type="match status" value="1"/>
</dbReference>
<dbReference type="InterPro" id="IPR005762">
    <property type="entry name" value="MurD"/>
</dbReference>
<accession>A0A542YJD9</accession>
<proteinExistence type="predicted"/>
<dbReference type="GO" id="GO:0051301">
    <property type="term" value="P:cell division"/>
    <property type="evidence" value="ECO:0007669"/>
    <property type="project" value="InterPro"/>
</dbReference>
<dbReference type="InterPro" id="IPR036565">
    <property type="entry name" value="Mur-like_cat_sf"/>
</dbReference>
<keyword evidence="2" id="KW-0547">Nucleotide-binding</keyword>
<organism evidence="4 5">
    <name type="scientific">Homoserinimonas aerilata</name>
    <dbReference type="NCBI Taxonomy" id="1162970"/>
    <lineage>
        <taxon>Bacteria</taxon>
        <taxon>Bacillati</taxon>
        <taxon>Actinomycetota</taxon>
        <taxon>Actinomycetes</taxon>
        <taxon>Micrococcales</taxon>
        <taxon>Microbacteriaceae</taxon>
        <taxon>Homoserinimonas</taxon>
    </lineage>
</organism>
<protein>
    <recommendedName>
        <fullName evidence="6">UDP-N-acetylmuramoylalanine--D-glutamate ligase</fullName>
    </recommendedName>
</protein>
<dbReference type="SUPFAM" id="SSF51984">
    <property type="entry name" value="MurCD N-terminal domain"/>
    <property type="match status" value="1"/>
</dbReference>
<dbReference type="GO" id="GO:0008360">
    <property type="term" value="P:regulation of cell shape"/>
    <property type="evidence" value="ECO:0007669"/>
    <property type="project" value="InterPro"/>
</dbReference>
<dbReference type="Gene3D" id="3.40.1190.10">
    <property type="entry name" value="Mur-like, catalytic domain"/>
    <property type="match status" value="1"/>
</dbReference>
<dbReference type="PANTHER" id="PTHR43692">
    <property type="entry name" value="UDP-N-ACETYLMURAMOYLALANINE--D-GLUTAMATE LIGASE"/>
    <property type="match status" value="1"/>
</dbReference>
<keyword evidence="3" id="KW-0067">ATP-binding</keyword>
<dbReference type="EMBL" id="VFOM01000001">
    <property type="protein sequence ID" value="TQL48151.1"/>
    <property type="molecule type" value="Genomic_DNA"/>
</dbReference>
<sequence>MAEAGGMESRVESLRSWHDDWRGLRVAVLGLGVTGFSVADTLVELGAEVLVFSPSHDARRAELLQVIGARLIDRVFDDASADELFDFEPELVVASPGFSPQHPLIRHVEEAGIPLWGDIELAWRLRDKVGKPADWLLVTGAGGAAETTLLAEAMLLEGGLRTLACGNLGIPVLDAIRDPVGWDVLTIELSSAQLHYTRSLSAWSSLCIEAGSGPVDWHGSRGEYLAATARVYENSRVACIYNRSDADTLAMVEGANVVEGCRAIGFDLGTPGPSDLGLVDGILVDRAFHDDRLASAIELTTVEKLTESGLGDRGSVVNVLAASALVRSYGVPVVAVHGALSSIRGGRPTFEG</sequence>
<evidence type="ECO:0000313" key="5">
    <source>
        <dbReference type="Proteomes" id="UP000317998"/>
    </source>
</evidence>
<keyword evidence="5" id="KW-1185">Reference proteome</keyword>
<dbReference type="Gene3D" id="3.40.50.720">
    <property type="entry name" value="NAD(P)-binding Rossmann-like Domain"/>
    <property type="match status" value="1"/>
</dbReference>
<evidence type="ECO:0000256" key="3">
    <source>
        <dbReference type="ARBA" id="ARBA00022840"/>
    </source>
</evidence>
<gene>
    <name evidence="4" type="ORF">FB562_1233</name>
</gene>
<dbReference type="SUPFAM" id="SSF53623">
    <property type="entry name" value="MurD-like peptide ligases, catalytic domain"/>
    <property type="match status" value="1"/>
</dbReference>
<dbReference type="GO" id="GO:0005524">
    <property type="term" value="F:ATP binding"/>
    <property type="evidence" value="ECO:0007669"/>
    <property type="project" value="UniProtKB-KW"/>
</dbReference>
<evidence type="ECO:0000313" key="4">
    <source>
        <dbReference type="EMBL" id="TQL48151.1"/>
    </source>
</evidence>
<evidence type="ECO:0008006" key="6">
    <source>
        <dbReference type="Google" id="ProtNLM"/>
    </source>
</evidence>
<evidence type="ECO:0000256" key="1">
    <source>
        <dbReference type="ARBA" id="ARBA00022598"/>
    </source>
</evidence>
<dbReference type="Proteomes" id="UP000317998">
    <property type="component" value="Unassembled WGS sequence"/>
</dbReference>
<dbReference type="PANTHER" id="PTHR43692:SF1">
    <property type="entry name" value="UDP-N-ACETYLMURAMOYLALANINE--D-GLUTAMATE LIGASE"/>
    <property type="match status" value="1"/>
</dbReference>
<dbReference type="AlphaFoldDB" id="A0A542YJD9"/>
<dbReference type="OrthoDB" id="9809796at2"/>
<dbReference type="GO" id="GO:0005737">
    <property type="term" value="C:cytoplasm"/>
    <property type="evidence" value="ECO:0007669"/>
    <property type="project" value="InterPro"/>
</dbReference>
<keyword evidence="1" id="KW-0436">Ligase</keyword>
<reference evidence="4 5" key="1">
    <citation type="submission" date="2019-06" db="EMBL/GenBank/DDBJ databases">
        <title>Sequencing the genomes of 1000 actinobacteria strains.</title>
        <authorList>
            <person name="Klenk H.-P."/>
        </authorList>
    </citation>
    <scope>NUCLEOTIDE SEQUENCE [LARGE SCALE GENOMIC DNA]</scope>
    <source>
        <strain evidence="4 5">DSM 26477</strain>
    </source>
</reference>